<dbReference type="EnsemblMetazoa" id="GBRI028656-RA">
    <property type="protein sequence ID" value="GBRI028656-PA"/>
    <property type="gene ID" value="GBRI028656"/>
</dbReference>
<dbReference type="AlphaFoldDB" id="A0A1A9WQU6"/>
<evidence type="ECO:0000256" key="1">
    <source>
        <dbReference type="SAM" id="Phobius"/>
    </source>
</evidence>
<keyword evidence="1" id="KW-0472">Membrane</keyword>
<evidence type="ECO:0000313" key="3">
    <source>
        <dbReference type="Proteomes" id="UP000091820"/>
    </source>
</evidence>
<keyword evidence="3" id="KW-1185">Reference proteome</keyword>
<feature type="transmembrane region" description="Helical" evidence="1">
    <location>
        <begin position="67"/>
        <end position="87"/>
    </location>
</feature>
<evidence type="ECO:0000313" key="2">
    <source>
        <dbReference type="EnsemblMetazoa" id="GBRI028656-PA"/>
    </source>
</evidence>
<keyword evidence="1" id="KW-1133">Transmembrane helix</keyword>
<feature type="transmembrane region" description="Helical" evidence="1">
    <location>
        <begin position="107"/>
        <end position="126"/>
    </location>
</feature>
<reference evidence="3" key="1">
    <citation type="submission" date="2014-03" db="EMBL/GenBank/DDBJ databases">
        <authorList>
            <person name="Aksoy S."/>
            <person name="Warren W."/>
            <person name="Wilson R.K."/>
        </authorList>
    </citation>
    <scope>NUCLEOTIDE SEQUENCE [LARGE SCALE GENOMIC DNA]</scope>
    <source>
        <strain evidence="3">IAEA</strain>
    </source>
</reference>
<organism evidence="2 3">
    <name type="scientific">Glossina brevipalpis</name>
    <dbReference type="NCBI Taxonomy" id="37001"/>
    <lineage>
        <taxon>Eukaryota</taxon>
        <taxon>Metazoa</taxon>
        <taxon>Ecdysozoa</taxon>
        <taxon>Arthropoda</taxon>
        <taxon>Hexapoda</taxon>
        <taxon>Insecta</taxon>
        <taxon>Pterygota</taxon>
        <taxon>Neoptera</taxon>
        <taxon>Endopterygota</taxon>
        <taxon>Diptera</taxon>
        <taxon>Brachycera</taxon>
        <taxon>Muscomorpha</taxon>
        <taxon>Hippoboscoidea</taxon>
        <taxon>Glossinidae</taxon>
        <taxon>Glossina</taxon>
    </lineage>
</organism>
<accession>A0A1A9WQU6</accession>
<dbReference type="Proteomes" id="UP000091820">
    <property type="component" value="Unassembled WGS sequence"/>
</dbReference>
<reference evidence="2" key="2">
    <citation type="submission" date="2020-05" db="UniProtKB">
        <authorList>
            <consortium name="EnsemblMetazoa"/>
        </authorList>
    </citation>
    <scope>IDENTIFICATION</scope>
    <source>
        <strain evidence="2">IAEA</strain>
    </source>
</reference>
<sequence length="150" mass="17548">MVLNTNPKANLVFHRHQHKCMRMHKEQNQITNYFWCNKIKSSKTRKLQIFGFGCIESLIVMKAKAKLFFVTYYMTSALIYATMMQNLYNLQKFSVSIIVMDRCAKAYFYATHTIVVAINGSIRHIIIFHYNFRDRKGPSSCSGRTAERMG</sequence>
<name>A0A1A9WQU6_9MUSC</name>
<keyword evidence="1" id="KW-0812">Transmembrane</keyword>
<dbReference type="VEuPathDB" id="VectorBase:GBRI028656"/>
<proteinExistence type="predicted"/>
<protein>
    <submittedName>
        <fullName evidence="2">Uncharacterized protein</fullName>
    </submittedName>
</protein>